<name>A0A8J8NTE1_HALGN</name>
<evidence type="ECO:0000313" key="2">
    <source>
        <dbReference type="Proteomes" id="UP000785679"/>
    </source>
</evidence>
<dbReference type="EMBL" id="RRYP01007090">
    <property type="protein sequence ID" value="TNV80743.1"/>
    <property type="molecule type" value="Genomic_DNA"/>
</dbReference>
<keyword evidence="2" id="KW-1185">Reference proteome</keyword>
<sequence length="291" mass="33730">MITFKFLVKHHKKRYKNERVIDEIRLQFPSMSTYQYKEEFSYAYSKQLQPIQLLYTYGMHFSNNPYAMINIPQTNFFPSLTLRQKEMCLAIGCLDPKYYSDVSIVESVVLVKGQGATDFYRNLQYSLEQSRPLNPYHMNLFRVFALDERAPNILGRHAAQLGNMNSTVAQLKEEGIIVFEAELVAIFNLVNHLKNVLQTKTSVKEDIRAIQAIEKDINYQSDQTKRRQIISLKVAISNKQTVQVGLNTAIERGIDLLHRQVLNALLLPSDQLNHLKYSFLGFDTLQIFIDL</sequence>
<comment type="caution">
    <text evidence="1">The sequence shown here is derived from an EMBL/GenBank/DDBJ whole genome shotgun (WGS) entry which is preliminary data.</text>
</comment>
<organism evidence="1 2">
    <name type="scientific">Halteria grandinella</name>
    <dbReference type="NCBI Taxonomy" id="5974"/>
    <lineage>
        <taxon>Eukaryota</taxon>
        <taxon>Sar</taxon>
        <taxon>Alveolata</taxon>
        <taxon>Ciliophora</taxon>
        <taxon>Intramacronucleata</taxon>
        <taxon>Spirotrichea</taxon>
        <taxon>Stichotrichia</taxon>
        <taxon>Sporadotrichida</taxon>
        <taxon>Halteriidae</taxon>
        <taxon>Halteria</taxon>
    </lineage>
</organism>
<reference evidence="1" key="1">
    <citation type="submission" date="2019-06" db="EMBL/GenBank/DDBJ databases">
        <authorList>
            <person name="Zheng W."/>
        </authorList>
    </citation>
    <scope>NUCLEOTIDE SEQUENCE</scope>
    <source>
        <strain evidence="1">QDHG01</strain>
    </source>
</reference>
<dbReference type="Proteomes" id="UP000785679">
    <property type="component" value="Unassembled WGS sequence"/>
</dbReference>
<gene>
    <name evidence="1" type="ORF">FGO68_gene164</name>
</gene>
<evidence type="ECO:0000313" key="1">
    <source>
        <dbReference type="EMBL" id="TNV80743.1"/>
    </source>
</evidence>
<protein>
    <submittedName>
        <fullName evidence="1">Uncharacterized protein</fullName>
    </submittedName>
</protein>
<accession>A0A8J8NTE1</accession>
<dbReference type="AlphaFoldDB" id="A0A8J8NTE1"/>
<proteinExistence type="predicted"/>